<comment type="caution">
    <text evidence="2">The sequence shown here is derived from an EMBL/GenBank/DDBJ whole genome shotgun (WGS) entry which is preliminary data.</text>
</comment>
<sequence length="113" mass="12357">MKKIEVVTRPEKLVGLKEVLASHNCQGMTVTSVMGCGRQKGYLPEMNFTGEDINLLPKIMVFVVVEDEQTEEILADISTAVGTGKNGDGKVFVTDIIDAMRIRTNERGSDAIN</sequence>
<accession>A0ABR7MTM8</accession>
<keyword evidence="3" id="KW-1185">Reference proteome</keyword>
<dbReference type="RefSeq" id="WP_022142140.1">
    <property type="nucleotide sequence ID" value="NZ_JACRSW010000009.1"/>
</dbReference>
<dbReference type="EMBL" id="JACRSW010000009">
    <property type="protein sequence ID" value="MBC8556582.1"/>
    <property type="molecule type" value="Genomic_DNA"/>
</dbReference>
<dbReference type="SUPFAM" id="SSF54913">
    <property type="entry name" value="GlnB-like"/>
    <property type="match status" value="1"/>
</dbReference>
<dbReference type="PRINTS" id="PR00340">
    <property type="entry name" value="PIIGLNB"/>
</dbReference>
<protein>
    <submittedName>
        <fullName evidence="2">P-II family nitrogen regulator</fullName>
    </submittedName>
</protein>
<organism evidence="2 3">
    <name type="scientific">Jutongia hominis</name>
    <dbReference type="NCBI Taxonomy" id="2763664"/>
    <lineage>
        <taxon>Bacteria</taxon>
        <taxon>Bacillati</taxon>
        <taxon>Bacillota</taxon>
        <taxon>Clostridia</taxon>
        <taxon>Lachnospirales</taxon>
        <taxon>Lachnospiraceae</taxon>
        <taxon>Jutongia</taxon>
    </lineage>
</organism>
<evidence type="ECO:0000313" key="3">
    <source>
        <dbReference type="Proteomes" id="UP000637513"/>
    </source>
</evidence>
<dbReference type="Pfam" id="PF00543">
    <property type="entry name" value="P-II"/>
    <property type="match status" value="1"/>
</dbReference>
<dbReference type="InterPro" id="IPR011322">
    <property type="entry name" value="N-reg_PII-like_a/b"/>
</dbReference>
<proteinExistence type="inferred from homology"/>
<dbReference type="InterPro" id="IPR002187">
    <property type="entry name" value="N-reg_PII"/>
</dbReference>
<gene>
    <name evidence="2" type="ORF">H8700_02505</name>
</gene>
<dbReference type="InterPro" id="IPR017918">
    <property type="entry name" value="N-reg_PII_CS"/>
</dbReference>
<dbReference type="SMART" id="SM00938">
    <property type="entry name" value="P-II"/>
    <property type="match status" value="1"/>
</dbReference>
<dbReference type="Proteomes" id="UP000637513">
    <property type="component" value="Unassembled WGS sequence"/>
</dbReference>
<dbReference type="Gene3D" id="3.30.70.120">
    <property type="match status" value="1"/>
</dbReference>
<dbReference type="InterPro" id="IPR015867">
    <property type="entry name" value="N-reg_PII/ATP_PRibTrfase_C"/>
</dbReference>
<comment type="similarity">
    <text evidence="1">Belongs to the P(II) protein family.</text>
</comment>
<dbReference type="PANTHER" id="PTHR30115">
    <property type="entry name" value="NITROGEN REGULATORY PROTEIN P-II"/>
    <property type="match status" value="1"/>
</dbReference>
<dbReference type="PANTHER" id="PTHR30115:SF11">
    <property type="entry name" value="NITROGEN REGULATORY PROTEIN P-II HOMOLOG"/>
    <property type="match status" value="1"/>
</dbReference>
<evidence type="ECO:0000256" key="1">
    <source>
        <dbReference type="RuleBase" id="RU003936"/>
    </source>
</evidence>
<name>A0ABR7MTM8_9FIRM</name>
<dbReference type="PROSITE" id="PS00638">
    <property type="entry name" value="PII_GLNB_CTER"/>
    <property type="match status" value="1"/>
</dbReference>
<evidence type="ECO:0000313" key="2">
    <source>
        <dbReference type="EMBL" id="MBC8556582.1"/>
    </source>
</evidence>
<dbReference type="PROSITE" id="PS51343">
    <property type="entry name" value="PII_GLNB_DOM"/>
    <property type="match status" value="1"/>
</dbReference>
<reference evidence="2 3" key="1">
    <citation type="submission" date="2020-08" db="EMBL/GenBank/DDBJ databases">
        <title>Genome public.</title>
        <authorList>
            <person name="Liu C."/>
            <person name="Sun Q."/>
        </authorList>
    </citation>
    <scope>NUCLEOTIDE SEQUENCE [LARGE SCALE GENOMIC DNA]</scope>
    <source>
        <strain evidence="2 3">BX3</strain>
    </source>
</reference>